<evidence type="ECO:0000256" key="1">
    <source>
        <dbReference type="ARBA" id="ARBA00022723"/>
    </source>
</evidence>
<evidence type="ECO:0000256" key="2">
    <source>
        <dbReference type="SAM" id="MobiDB-lite"/>
    </source>
</evidence>
<dbReference type="OrthoDB" id="5290459at2"/>
<dbReference type="InterPro" id="IPR013096">
    <property type="entry name" value="Cupin_2"/>
</dbReference>
<sequence>MPKVDLTQIPAKSGSGYPGKLSETMQGRSTQRIGASSGLTQFGANLVHLAPGAMSSLRHYHMQQDEFVMVTAGQCTLIDDHGETQLSVGECASFPASDTNGHHIVNKSDKNASFLVIGTHTEQETAYYSDLDMKVEIEGQTFSFTKKDGSPLPADLTGINTP</sequence>
<keyword evidence="5" id="KW-1185">Reference proteome</keyword>
<dbReference type="Pfam" id="PF07883">
    <property type="entry name" value="Cupin_2"/>
    <property type="match status" value="1"/>
</dbReference>
<dbReference type="AlphaFoldDB" id="A0A1G5PZN1"/>
<dbReference type="Proteomes" id="UP000198767">
    <property type="component" value="Unassembled WGS sequence"/>
</dbReference>
<feature type="region of interest" description="Disordered" evidence="2">
    <location>
        <begin position="1"/>
        <end position="25"/>
    </location>
</feature>
<dbReference type="EMBL" id="FMWG01000002">
    <property type="protein sequence ID" value="SCZ54993.1"/>
    <property type="molecule type" value="Genomic_DNA"/>
</dbReference>
<dbReference type="SUPFAM" id="SSF51182">
    <property type="entry name" value="RmlC-like cupins"/>
    <property type="match status" value="1"/>
</dbReference>
<reference evidence="4 5" key="1">
    <citation type="submission" date="2016-10" db="EMBL/GenBank/DDBJ databases">
        <authorList>
            <person name="de Groot N.N."/>
        </authorList>
    </citation>
    <scope>NUCLEOTIDE SEQUENCE [LARGE SCALE GENOMIC DNA]</scope>
    <source>
        <strain evidence="4 5">U95</strain>
    </source>
</reference>
<protein>
    <submittedName>
        <fullName evidence="4">Uncharacterized conserved protein, cupin superfamily</fullName>
    </submittedName>
</protein>
<dbReference type="RefSeq" id="WP_090216647.1">
    <property type="nucleotide sequence ID" value="NZ_FMWG01000002.1"/>
</dbReference>
<evidence type="ECO:0000313" key="5">
    <source>
        <dbReference type="Proteomes" id="UP000198767"/>
    </source>
</evidence>
<proteinExistence type="predicted"/>
<dbReference type="CDD" id="cd02224">
    <property type="entry name" value="cupin_SPO2919-like"/>
    <property type="match status" value="1"/>
</dbReference>
<accession>A0A1G5PZN1</accession>
<dbReference type="PANTHER" id="PTHR35848:SF9">
    <property type="entry name" value="SLL1358 PROTEIN"/>
    <property type="match status" value="1"/>
</dbReference>
<dbReference type="PANTHER" id="PTHR35848">
    <property type="entry name" value="OXALATE-BINDING PROTEIN"/>
    <property type="match status" value="1"/>
</dbReference>
<dbReference type="Gene3D" id="2.60.120.10">
    <property type="entry name" value="Jelly Rolls"/>
    <property type="match status" value="1"/>
</dbReference>
<dbReference type="InterPro" id="IPR051610">
    <property type="entry name" value="GPI/OXD"/>
</dbReference>
<evidence type="ECO:0000313" key="4">
    <source>
        <dbReference type="EMBL" id="SCZ54993.1"/>
    </source>
</evidence>
<dbReference type="InterPro" id="IPR011051">
    <property type="entry name" value="RmlC_Cupin_sf"/>
</dbReference>
<evidence type="ECO:0000259" key="3">
    <source>
        <dbReference type="Pfam" id="PF07883"/>
    </source>
</evidence>
<keyword evidence="1" id="KW-0479">Metal-binding</keyword>
<name>A0A1G5PZN1_9RHOB</name>
<dbReference type="GO" id="GO:0046872">
    <property type="term" value="F:metal ion binding"/>
    <property type="evidence" value="ECO:0007669"/>
    <property type="project" value="UniProtKB-KW"/>
</dbReference>
<dbReference type="InterPro" id="IPR014710">
    <property type="entry name" value="RmlC-like_jellyroll"/>
</dbReference>
<gene>
    <name evidence="4" type="ORF">SAMN04488118_102363</name>
</gene>
<organism evidence="4 5">
    <name type="scientific">Epibacterium ulvae</name>
    <dbReference type="NCBI Taxonomy" id="1156985"/>
    <lineage>
        <taxon>Bacteria</taxon>
        <taxon>Pseudomonadati</taxon>
        <taxon>Pseudomonadota</taxon>
        <taxon>Alphaproteobacteria</taxon>
        <taxon>Rhodobacterales</taxon>
        <taxon>Roseobacteraceae</taxon>
        <taxon>Epibacterium</taxon>
    </lineage>
</organism>
<feature type="domain" description="Cupin type-2" evidence="3">
    <location>
        <begin position="46"/>
        <end position="117"/>
    </location>
</feature>
<dbReference type="STRING" id="1156985.SAMN04488118_102363"/>